<dbReference type="Gene3D" id="3.30.450.40">
    <property type="match status" value="1"/>
</dbReference>
<evidence type="ECO:0000259" key="5">
    <source>
        <dbReference type="PROSITE" id="PS51078"/>
    </source>
</evidence>
<dbReference type="Pfam" id="PF09339">
    <property type="entry name" value="HTH_IclR"/>
    <property type="match status" value="1"/>
</dbReference>
<accession>A0A3A8ASL0</accession>
<dbReference type="OrthoDB" id="9807558at2"/>
<feature type="domain" description="IclR-ED" evidence="5">
    <location>
        <begin position="65"/>
        <end position="246"/>
    </location>
</feature>
<dbReference type="InterPro" id="IPR005471">
    <property type="entry name" value="Tscrpt_reg_IclR_N"/>
</dbReference>
<reference evidence="6 7" key="1">
    <citation type="submission" date="2018-09" db="EMBL/GenBank/DDBJ databases">
        <title>Roseovarius spongiae sp. nov., isolated from a marine sponge.</title>
        <authorList>
            <person name="Zhuang L."/>
            <person name="Luo L."/>
        </authorList>
    </citation>
    <scope>NUCLEOTIDE SEQUENCE [LARGE SCALE GENOMIC DNA]</scope>
    <source>
        <strain evidence="6 7">HN-E21</strain>
    </source>
</reference>
<evidence type="ECO:0000256" key="3">
    <source>
        <dbReference type="ARBA" id="ARBA00023163"/>
    </source>
</evidence>
<evidence type="ECO:0000313" key="7">
    <source>
        <dbReference type="Proteomes" id="UP000281128"/>
    </source>
</evidence>
<dbReference type="SUPFAM" id="SSF46785">
    <property type="entry name" value="Winged helix' DNA-binding domain"/>
    <property type="match status" value="1"/>
</dbReference>
<dbReference type="EMBL" id="RAPE01000003">
    <property type="protein sequence ID" value="RKF14152.1"/>
    <property type="molecule type" value="Genomic_DNA"/>
</dbReference>
<evidence type="ECO:0000259" key="4">
    <source>
        <dbReference type="PROSITE" id="PS51077"/>
    </source>
</evidence>
<proteinExistence type="predicted"/>
<dbReference type="InterPro" id="IPR050707">
    <property type="entry name" value="HTH_MetabolicPath_Reg"/>
</dbReference>
<feature type="domain" description="HTH iclR-type" evidence="4">
    <location>
        <begin position="2"/>
        <end position="64"/>
    </location>
</feature>
<keyword evidence="3" id="KW-0804">Transcription</keyword>
<name>A0A3A8ASL0_9RHOB</name>
<dbReference type="Gene3D" id="1.10.10.10">
    <property type="entry name" value="Winged helix-like DNA-binding domain superfamily/Winged helix DNA-binding domain"/>
    <property type="match status" value="1"/>
</dbReference>
<dbReference type="PROSITE" id="PS51078">
    <property type="entry name" value="ICLR_ED"/>
    <property type="match status" value="1"/>
</dbReference>
<dbReference type="GO" id="GO:0003700">
    <property type="term" value="F:DNA-binding transcription factor activity"/>
    <property type="evidence" value="ECO:0007669"/>
    <property type="project" value="TreeGrafter"/>
</dbReference>
<gene>
    <name evidence="6" type="ORF">D6850_13380</name>
</gene>
<dbReference type="Proteomes" id="UP000281128">
    <property type="component" value="Unassembled WGS sequence"/>
</dbReference>
<dbReference type="GO" id="GO:0003677">
    <property type="term" value="F:DNA binding"/>
    <property type="evidence" value="ECO:0007669"/>
    <property type="project" value="UniProtKB-KW"/>
</dbReference>
<dbReference type="InterPro" id="IPR014757">
    <property type="entry name" value="Tscrpt_reg_IclR_C"/>
</dbReference>
<evidence type="ECO:0000256" key="2">
    <source>
        <dbReference type="ARBA" id="ARBA00023125"/>
    </source>
</evidence>
<dbReference type="PROSITE" id="PS51077">
    <property type="entry name" value="HTH_ICLR"/>
    <property type="match status" value="1"/>
</dbReference>
<keyword evidence="7" id="KW-1185">Reference proteome</keyword>
<evidence type="ECO:0000256" key="1">
    <source>
        <dbReference type="ARBA" id="ARBA00023015"/>
    </source>
</evidence>
<sequence>MVRSVAKAFRVLEAFDAHHPQMTLSQIAARTEMDLSSAQRFAHTLQTLGYLEKDSTTRQFELSVKTLDLSYRFTRTSRLVDRAMPVLQHLSKETEETINLTVLDGTEIVFISRFLSRHVLHTDVTIGTRLPAYCMAPGRAILSRLPEDEFEAVLAASDIRAHTQNTITDPKALREIIEQARLEGFATAFEELYHGDGSIAAPVLGANRKVMGAVSVAASTLRYRREDMISAFAPMILAAARSISFS</sequence>
<protein>
    <submittedName>
        <fullName evidence="6">IclR family transcriptional regulator</fullName>
    </submittedName>
</protein>
<dbReference type="InterPro" id="IPR029016">
    <property type="entry name" value="GAF-like_dom_sf"/>
</dbReference>
<dbReference type="SUPFAM" id="SSF55781">
    <property type="entry name" value="GAF domain-like"/>
    <property type="match status" value="1"/>
</dbReference>
<evidence type="ECO:0000313" key="6">
    <source>
        <dbReference type="EMBL" id="RKF14152.1"/>
    </source>
</evidence>
<comment type="caution">
    <text evidence="6">The sequence shown here is derived from an EMBL/GenBank/DDBJ whole genome shotgun (WGS) entry which is preliminary data.</text>
</comment>
<dbReference type="GO" id="GO:0045892">
    <property type="term" value="P:negative regulation of DNA-templated transcription"/>
    <property type="evidence" value="ECO:0007669"/>
    <property type="project" value="TreeGrafter"/>
</dbReference>
<dbReference type="PANTHER" id="PTHR30136:SF35">
    <property type="entry name" value="HTH-TYPE TRANSCRIPTIONAL REGULATOR RV1719"/>
    <property type="match status" value="1"/>
</dbReference>
<organism evidence="6 7">
    <name type="scientific">Roseovarius spongiae</name>
    <dbReference type="NCBI Taxonomy" id="2320272"/>
    <lineage>
        <taxon>Bacteria</taxon>
        <taxon>Pseudomonadati</taxon>
        <taxon>Pseudomonadota</taxon>
        <taxon>Alphaproteobacteria</taxon>
        <taxon>Rhodobacterales</taxon>
        <taxon>Roseobacteraceae</taxon>
        <taxon>Roseovarius</taxon>
    </lineage>
</organism>
<dbReference type="SMART" id="SM00346">
    <property type="entry name" value="HTH_ICLR"/>
    <property type="match status" value="1"/>
</dbReference>
<keyword evidence="2" id="KW-0238">DNA-binding</keyword>
<keyword evidence="1" id="KW-0805">Transcription regulation</keyword>
<dbReference type="InterPro" id="IPR036388">
    <property type="entry name" value="WH-like_DNA-bd_sf"/>
</dbReference>
<dbReference type="AlphaFoldDB" id="A0A3A8ASL0"/>
<dbReference type="PANTHER" id="PTHR30136">
    <property type="entry name" value="HELIX-TURN-HELIX TRANSCRIPTIONAL REGULATOR, ICLR FAMILY"/>
    <property type="match status" value="1"/>
</dbReference>
<dbReference type="InterPro" id="IPR036390">
    <property type="entry name" value="WH_DNA-bd_sf"/>
</dbReference>
<dbReference type="Pfam" id="PF01614">
    <property type="entry name" value="IclR_C"/>
    <property type="match status" value="1"/>
</dbReference>